<dbReference type="InterPro" id="IPR045143">
    <property type="entry name" value="Spc25"/>
</dbReference>
<keyword evidence="3 9" id="KW-0132">Cell division</keyword>
<dbReference type="EMBL" id="JAUJLE010000368">
    <property type="protein sequence ID" value="KAK0958848.1"/>
    <property type="molecule type" value="Genomic_DNA"/>
</dbReference>
<dbReference type="PANTHER" id="PTHR14281">
    <property type="entry name" value="KINETOCHORE PROTEIN SPC25-RELATED"/>
    <property type="match status" value="1"/>
</dbReference>
<keyword evidence="2 9" id="KW-0158">Chromosome</keyword>
<comment type="similarity">
    <text evidence="1 9">Belongs to the SPC25 family.</text>
</comment>
<evidence type="ECO:0000313" key="12">
    <source>
        <dbReference type="EMBL" id="TKA39261.1"/>
    </source>
</evidence>
<proteinExistence type="inferred from homology"/>
<gene>
    <name evidence="11" type="primary">SPC25_3</name>
    <name evidence="12" type="ORF">B0A54_08570</name>
    <name evidence="11" type="ORF">LTR91_021161</name>
</gene>
<reference evidence="11" key="2">
    <citation type="submission" date="2023-06" db="EMBL/GenBank/DDBJ databases">
        <title>Black Yeasts Isolated from many extreme environments.</title>
        <authorList>
            <person name="Coleine C."/>
            <person name="Stajich J.E."/>
            <person name="Selbmann L."/>
        </authorList>
    </citation>
    <scope>NUCLEOTIDE SEQUENCE</scope>
    <source>
        <strain evidence="11">CCFEE 5200</strain>
    </source>
</reference>
<evidence type="ECO:0000256" key="7">
    <source>
        <dbReference type="ARBA" id="ARBA00023306"/>
    </source>
</evidence>
<feature type="domain" description="Chromosome segregation protein Spc25 C-terminal" evidence="10">
    <location>
        <begin position="186"/>
        <end position="256"/>
    </location>
</feature>
<dbReference type="OrthoDB" id="4056921at2759"/>
<keyword evidence="5 9" id="KW-0995">Kinetochore</keyword>
<dbReference type="Pfam" id="PF08234">
    <property type="entry name" value="Spindle_Spc25"/>
    <property type="match status" value="1"/>
</dbReference>
<sequence>MATVITPSRFSSSLSVSQAQYGANVPSMADTLPSIDFGFNELRERMAQFTVRFDDFIARGQKRVLDERNAFRMSVAELEESQRHKEHSILALEAQSTAHAHTLAKEAAETAEMHAAIHTLTTQKDAHLARRDALKSEIADVHTLIKVKREAQTAHQRSLDAQARHNIPELRFWEHCLGLRIEGTGVEDCLRFVFLEVDGKEGGKECWFELLMGGREYEVGATKPKLVREEVDEMQERLNEGRELGGFLKGMRGLFVQGFEGSRE</sequence>
<evidence type="ECO:0000256" key="3">
    <source>
        <dbReference type="ARBA" id="ARBA00022618"/>
    </source>
</evidence>
<evidence type="ECO:0000313" key="14">
    <source>
        <dbReference type="Proteomes" id="UP001175353"/>
    </source>
</evidence>
<evidence type="ECO:0000259" key="10">
    <source>
        <dbReference type="Pfam" id="PF08234"/>
    </source>
</evidence>
<dbReference type="InterPro" id="IPR013255">
    <property type="entry name" value="Spc25_C"/>
</dbReference>
<evidence type="ECO:0000256" key="9">
    <source>
        <dbReference type="RuleBase" id="RU367150"/>
    </source>
</evidence>
<comment type="function">
    <text evidence="9">Acts as a component of the essential kinetochore-associated NDC80 complex, which is required for chromosome segregation and spindle checkpoint activity.</text>
</comment>
<dbReference type="STRING" id="329885.A0A4U0UT76"/>
<dbReference type="GO" id="GO:0031262">
    <property type="term" value="C:Ndc80 complex"/>
    <property type="evidence" value="ECO:0007669"/>
    <property type="project" value="InterPro"/>
</dbReference>
<keyword evidence="7 9" id="KW-0131">Cell cycle</keyword>
<dbReference type="EMBL" id="NAJP01000040">
    <property type="protein sequence ID" value="TKA39261.1"/>
    <property type="molecule type" value="Genomic_DNA"/>
</dbReference>
<dbReference type="CDD" id="cd23784">
    <property type="entry name" value="RWD_Spc25"/>
    <property type="match status" value="1"/>
</dbReference>
<comment type="caution">
    <text evidence="12">The sequence shown here is derived from an EMBL/GenBank/DDBJ whole genome shotgun (WGS) entry which is preliminary data.</text>
</comment>
<keyword evidence="14" id="KW-1185">Reference proteome</keyword>
<evidence type="ECO:0000313" key="11">
    <source>
        <dbReference type="EMBL" id="KAK0958848.1"/>
    </source>
</evidence>
<dbReference type="FunFam" id="3.30.457.50:FF:000001">
    <property type="entry name" value="Probable kinetochore protein spc25"/>
    <property type="match status" value="1"/>
</dbReference>
<organism evidence="12 13">
    <name type="scientific">Friedmanniomyces endolithicus</name>
    <dbReference type="NCBI Taxonomy" id="329885"/>
    <lineage>
        <taxon>Eukaryota</taxon>
        <taxon>Fungi</taxon>
        <taxon>Dikarya</taxon>
        <taxon>Ascomycota</taxon>
        <taxon>Pezizomycotina</taxon>
        <taxon>Dothideomycetes</taxon>
        <taxon>Dothideomycetidae</taxon>
        <taxon>Mycosphaerellales</taxon>
        <taxon>Teratosphaeriaceae</taxon>
        <taxon>Friedmanniomyces</taxon>
    </lineage>
</organism>
<evidence type="ECO:0000256" key="5">
    <source>
        <dbReference type="ARBA" id="ARBA00022838"/>
    </source>
</evidence>
<reference evidence="12 13" key="1">
    <citation type="submission" date="2017-03" db="EMBL/GenBank/DDBJ databases">
        <title>Genomes of endolithic fungi from Antarctica.</title>
        <authorList>
            <person name="Coleine C."/>
            <person name="Masonjones S."/>
            <person name="Stajich J.E."/>
        </authorList>
    </citation>
    <scope>NUCLEOTIDE SEQUENCE [LARGE SCALE GENOMIC DNA]</scope>
    <source>
        <strain evidence="12 13">CCFEE 5311</strain>
    </source>
</reference>
<keyword evidence="4 9" id="KW-0498">Mitosis</keyword>
<dbReference type="Proteomes" id="UP001175353">
    <property type="component" value="Unassembled WGS sequence"/>
</dbReference>
<comment type="subcellular location">
    <subcellularLocation>
        <location evidence="9">Nucleus</location>
    </subcellularLocation>
    <subcellularLocation>
        <location evidence="9">Chromosome</location>
        <location evidence="9">Centromere</location>
        <location evidence="9">Kinetochore</location>
    </subcellularLocation>
</comment>
<evidence type="ECO:0000256" key="6">
    <source>
        <dbReference type="ARBA" id="ARBA00023054"/>
    </source>
</evidence>
<keyword evidence="6" id="KW-0175">Coiled coil</keyword>
<dbReference type="AlphaFoldDB" id="A0A4U0UT76"/>
<comment type="subunit">
    <text evidence="9">Component of the NDC80 complex.</text>
</comment>
<name>A0A4U0UT76_9PEZI</name>
<keyword evidence="8 9" id="KW-0137">Centromere</keyword>
<evidence type="ECO:0000256" key="4">
    <source>
        <dbReference type="ARBA" id="ARBA00022776"/>
    </source>
</evidence>
<evidence type="ECO:0000256" key="1">
    <source>
        <dbReference type="ARBA" id="ARBA00006379"/>
    </source>
</evidence>
<dbReference type="Gene3D" id="3.30.457.50">
    <property type="entry name" value="Chromosome segregation protein Spc25"/>
    <property type="match status" value="1"/>
</dbReference>
<evidence type="ECO:0000313" key="13">
    <source>
        <dbReference type="Proteomes" id="UP000310066"/>
    </source>
</evidence>
<accession>A0A4U0UT76</accession>
<dbReference type="GO" id="GO:0051301">
    <property type="term" value="P:cell division"/>
    <property type="evidence" value="ECO:0007669"/>
    <property type="project" value="UniProtKB-UniRule"/>
</dbReference>
<dbReference type="GO" id="GO:0005634">
    <property type="term" value="C:nucleus"/>
    <property type="evidence" value="ECO:0007669"/>
    <property type="project" value="UniProtKB-SubCell"/>
</dbReference>
<protein>
    <recommendedName>
        <fullName evidence="9">Kinetochore protein SPC25</fullName>
    </recommendedName>
</protein>
<dbReference type="Proteomes" id="UP000310066">
    <property type="component" value="Unassembled WGS sequence"/>
</dbReference>
<dbReference type="PANTHER" id="PTHR14281:SF0">
    <property type="entry name" value="KINETOCHORE PROTEIN SPC25"/>
    <property type="match status" value="1"/>
</dbReference>
<keyword evidence="9" id="KW-0539">Nucleus</keyword>
<dbReference type="GO" id="GO:0007059">
    <property type="term" value="P:chromosome segregation"/>
    <property type="evidence" value="ECO:0007669"/>
    <property type="project" value="InterPro"/>
</dbReference>
<evidence type="ECO:0000256" key="2">
    <source>
        <dbReference type="ARBA" id="ARBA00022454"/>
    </source>
</evidence>
<evidence type="ECO:0000256" key="8">
    <source>
        <dbReference type="ARBA" id="ARBA00023328"/>
    </source>
</evidence>